<evidence type="ECO:0000259" key="6">
    <source>
        <dbReference type="Pfam" id="PF25989"/>
    </source>
</evidence>
<dbReference type="PANTHER" id="PTHR30469:SF15">
    <property type="entry name" value="HLYD FAMILY OF SECRETION PROTEINS"/>
    <property type="match status" value="1"/>
</dbReference>
<name>A0A2G1QNW4_9HYPH</name>
<feature type="domain" description="CusB-like beta-barrel" evidence="4">
    <location>
        <begin position="247"/>
        <end position="315"/>
    </location>
</feature>
<dbReference type="InterPro" id="IPR058792">
    <property type="entry name" value="Beta-barrel_RND_2"/>
</dbReference>
<comment type="similarity">
    <text evidence="1">Belongs to the membrane fusion protein (MFP) (TC 8.A.1) family.</text>
</comment>
<dbReference type="Pfam" id="PF25989">
    <property type="entry name" value="YknX_C"/>
    <property type="match status" value="1"/>
</dbReference>
<keyword evidence="3" id="KW-0732">Signal</keyword>
<feature type="coiled-coil region" evidence="2">
    <location>
        <begin position="170"/>
        <end position="204"/>
    </location>
</feature>
<evidence type="ECO:0000256" key="1">
    <source>
        <dbReference type="ARBA" id="ARBA00009477"/>
    </source>
</evidence>
<protein>
    <submittedName>
        <fullName evidence="7">Efflux transporter periplasmic adaptor subunit</fullName>
    </submittedName>
</protein>
<evidence type="ECO:0000259" key="4">
    <source>
        <dbReference type="Pfam" id="PF25954"/>
    </source>
</evidence>
<dbReference type="InterPro" id="IPR058637">
    <property type="entry name" value="YknX-like_C"/>
</dbReference>
<dbReference type="Pfam" id="PF25954">
    <property type="entry name" value="Beta-barrel_RND_2"/>
    <property type="match status" value="1"/>
</dbReference>
<dbReference type="Gene3D" id="2.40.30.170">
    <property type="match status" value="1"/>
</dbReference>
<gene>
    <name evidence="7" type="ORF">CSC94_12485</name>
</gene>
<dbReference type="PANTHER" id="PTHR30469">
    <property type="entry name" value="MULTIDRUG RESISTANCE PROTEIN MDTA"/>
    <property type="match status" value="1"/>
</dbReference>
<dbReference type="EMBL" id="PDVP01000006">
    <property type="protein sequence ID" value="PHP66908.1"/>
    <property type="molecule type" value="Genomic_DNA"/>
</dbReference>
<keyword evidence="2" id="KW-0175">Coiled coil</keyword>
<evidence type="ECO:0000256" key="3">
    <source>
        <dbReference type="SAM" id="SignalP"/>
    </source>
</evidence>
<evidence type="ECO:0000313" key="8">
    <source>
        <dbReference type="Proteomes" id="UP000221168"/>
    </source>
</evidence>
<feature type="domain" description="YknX-like C-terminal permuted SH3-like" evidence="6">
    <location>
        <begin position="323"/>
        <end position="390"/>
    </location>
</feature>
<evidence type="ECO:0000259" key="5">
    <source>
        <dbReference type="Pfam" id="PF25973"/>
    </source>
</evidence>
<dbReference type="Proteomes" id="UP000221168">
    <property type="component" value="Unassembled WGS sequence"/>
</dbReference>
<dbReference type="Gene3D" id="2.40.420.20">
    <property type="match status" value="1"/>
</dbReference>
<evidence type="ECO:0000256" key="2">
    <source>
        <dbReference type="SAM" id="Coils"/>
    </source>
</evidence>
<dbReference type="SUPFAM" id="SSF111369">
    <property type="entry name" value="HlyD-like secretion proteins"/>
    <property type="match status" value="1"/>
</dbReference>
<comment type="caution">
    <text evidence="7">The sequence shown here is derived from an EMBL/GenBank/DDBJ whole genome shotgun (WGS) entry which is preliminary data.</text>
</comment>
<dbReference type="AlphaFoldDB" id="A0A2G1QNW4"/>
<dbReference type="Pfam" id="PF25973">
    <property type="entry name" value="BSH_CzcB"/>
    <property type="match status" value="1"/>
</dbReference>
<feature type="domain" description="CzcB-like barrel-sandwich hybrid" evidence="5">
    <location>
        <begin position="73"/>
        <end position="239"/>
    </location>
</feature>
<proteinExistence type="inferred from homology"/>
<feature type="chain" id="PRO_5013686189" evidence="3">
    <location>
        <begin position="30"/>
        <end position="402"/>
    </location>
</feature>
<dbReference type="NCBIfam" id="TIGR01730">
    <property type="entry name" value="RND_mfp"/>
    <property type="match status" value="1"/>
</dbReference>
<dbReference type="Gene3D" id="2.40.50.100">
    <property type="match status" value="1"/>
</dbReference>
<dbReference type="InterPro" id="IPR058647">
    <property type="entry name" value="BSH_CzcB-like"/>
</dbReference>
<evidence type="ECO:0000313" key="7">
    <source>
        <dbReference type="EMBL" id="PHP66908.1"/>
    </source>
</evidence>
<sequence>MPLTRLFKSFAATLAVAGLLGTATLSAEAADPAAQPAAEAPAPAIRVVAASRQQIRDTLPVNGTVVPREEAAVGVDVNGLKVLELRADQGDEVKQGQVLAILDKSGLELTLLQSKAQRAQIDAQAAQAKAQISDAEVGVRQAQETLDRVDALRKKGVASQAQYDNAVNGLDSARAKLETARKAVVAAEAQIGVNEAQVRELQRQIARTEVKSPANGLVLARNAMLGAVVGASAGPLFRIAIDNDLELQATVSETHLPRLKAGQAVSVRAPGVDKPLEGTIRMVAPEVSKATRLGTVFITLPAGSPVRAGNFASASIELVSKQALVLPASAVLFRNGEPYVQKVVDGKVASTPVSLGIRVDGIVEVTGGVAEGDQVVSRAGVFVNDGDAITPVLDEATGAIAQ</sequence>
<accession>A0A2G1QNW4</accession>
<organism evidence="7 8">
    <name type="scientific">Zhengella mangrovi</name>
    <dbReference type="NCBI Taxonomy" id="1982044"/>
    <lineage>
        <taxon>Bacteria</taxon>
        <taxon>Pseudomonadati</taxon>
        <taxon>Pseudomonadota</taxon>
        <taxon>Alphaproteobacteria</taxon>
        <taxon>Hyphomicrobiales</taxon>
        <taxon>Notoacmeibacteraceae</taxon>
        <taxon>Zhengella</taxon>
    </lineage>
</organism>
<dbReference type="RefSeq" id="WP_099306675.1">
    <property type="nucleotide sequence ID" value="NZ_PDVP01000006.1"/>
</dbReference>
<dbReference type="OrthoDB" id="7422354at2"/>
<dbReference type="GO" id="GO:1990281">
    <property type="term" value="C:efflux pump complex"/>
    <property type="evidence" value="ECO:0007669"/>
    <property type="project" value="TreeGrafter"/>
</dbReference>
<keyword evidence="8" id="KW-1185">Reference proteome</keyword>
<dbReference type="Gene3D" id="1.10.287.470">
    <property type="entry name" value="Helix hairpin bin"/>
    <property type="match status" value="1"/>
</dbReference>
<dbReference type="InterPro" id="IPR006143">
    <property type="entry name" value="RND_pump_MFP"/>
</dbReference>
<feature type="signal peptide" evidence="3">
    <location>
        <begin position="1"/>
        <end position="29"/>
    </location>
</feature>
<dbReference type="GO" id="GO:0015562">
    <property type="term" value="F:efflux transmembrane transporter activity"/>
    <property type="evidence" value="ECO:0007669"/>
    <property type="project" value="TreeGrafter"/>
</dbReference>
<reference evidence="7 8" key="1">
    <citation type="submission" date="2017-10" db="EMBL/GenBank/DDBJ databases">
        <title>Sedimentibacterium mangrovi gen. nov., sp. nov., a novel member of family Phyllobacteriacea isolated from mangrove sediment.</title>
        <authorList>
            <person name="Liao H."/>
            <person name="Tian Y."/>
        </authorList>
    </citation>
    <scope>NUCLEOTIDE SEQUENCE [LARGE SCALE GENOMIC DNA]</scope>
    <source>
        <strain evidence="7 8">X9-2-2</strain>
    </source>
</reference>
<feature type="coiled-coil region" evidence="2">
    <location>
        <begin position="109"/>
        <end position="145"/>
    </location>
</feature>